<dbReference type="AlphaFoldDB" id="A0A1E4S5C2"/>
<dbReference type="Proteomes" id="UP000094389">
    <property type="component" value="Unassembled WGS sequence"/>
</dbReference>
<evidence type="ECO:0000313" key="7">
    <source>
        <dbReference type="Proteomes" id="UP000094389"/>
    </source>
</evidence>
<reference evidence="6 7" key="1">
    <citation type="journal article" date="2016" name="Proc. Natl. Acad. Sci. U.S.A.">
        <title>Comparative genomics of biotechnologically important yeasts.</title>
        <authorList>
            <person name="Riley R."/>
            <person name="Haridas S."/>
            <person name="Wolfe K.H."/>
            <person name="Lopes M.R."/>
            <person name="Hittinger C.T."/>
            <person name="Goeker M."/>
            <person name="Salamov A.A."/>
            <person name="Wisecaver J.H."/>
            <person name="Long T.M."/>
            <person name="Calvey C.H."/>
            <person name="Aerts A.L."/>
            <person name="Barry K.W."/>
            <person name="Choi C."/>
            <person name="Clum A."/>
            <person name="Coughlan A.Y."/>
            <person name="Deshpande S."/>
            <person name="Douglass A.P."/>
            <person name="Hanson S.J."/>
            <person name="Klenk H.-P."/>
            <person name="LaButti K.M."/>
            <person name="Lapidus A."/>
            <person name="Lindquist E.A."/>
            <person name="Lipzen A.M."/>
            <person name="Meier-Kolthoff J.P."/>
            <person name="Ohm R.A."/>
            <person name="Otillar R.P."/>
            <person name="Pangilinan J.L."/>
            <person name="Peng Y."/>
            <person name="Rokas A."/>
            <person name="Rosa C.A."/>
            <person name="Scheuner C."/>
            <person name="Sibirny A.A."/>
            <person name="Slot J.C."/>
            <person name="Stielow J.B."/>
            <person name="Sun H."/>
            <person name="Kurtzman C.P."/>
            <person name="Blackwell M."/>
            <person name="Grigoriev I.V."/>
            <person name="Jeffries T.W."/>
        </authorList>
    </citation>
    <scope>NUCLEOTIDE SEQUENCE [LARGE SCALE GENOMIC DNA]</scope>
    <source>
        <strain evidence="7">ATCC 18201 / CBS 1600 / BCRC 20928 / JCM 3617 / NBRC 0987 / NRRL Y-1542</strain>
    </source>
</reference>
<dbReference type="EMBL" id="KV453927">
    <property type="protein sequence ID" value="ODV74726.1"/>
    <property type="molecule type" value="Genomic_DNA"/>
</dbReference>
<dbReference type="SUPFAM" id="SSF50978">
    <property type="entry name" value="WD40 repeat-like"/>
    <property type="match status" value="1"/>
</dbReference>
<dbReference type="InterPro" id="IPR050687">
    <property type="entry name" value="Dynein_IC"/>
</dbReference>
<evidence type="ECO:0000256" key="1">
    <source>
        <dbReference type="ARBA" id="ARBA00004496"/>
    </source>
</evidence>
<evidence type="ECO:0000256" key="3">
    <source>
        <dbReference type="ARBA" id="ARBA00022574"/>
    </source>
</evidence>
<accession>A0A1E4S5C2</accession>
<dbReference type="Gene3D" id="2.130.10.10">
    <property type="entry name" value="YVTN repeat-like/Quinoprotein amine dehydrogenase"/>
    <property type="match status" value="1"/>
</dbReference>
<dbReference type="GO" id="GO:0005737">
    <property type="term" value="C:cytoplasm"/>
    <property type="evidence" value="ECO:0007669"/>
    <property type="project" value="UniProtKB-SubCell"/>
</dbReference>
<dbReference type="InterPro" id="IPR036322">
    <property type="entry name" value="WD40_repeat_dom_sf"/>
</dbReference>
<dbReference type="RefSeq" id="XP_020071765.1">
    <property type="nucleotide sequence ID" value="XM_020214521.1"/>
</dbReference>
<dbReference type="GO" id="GO:0045503">
    <property type="term" value="F:dynein light chain binding"/>
    <property type="evidence" value="ECO:0007669"/>
    <property type="project" value="TreeGrafter"/>
</dbReference>
<dbReference type="PROSITE" id="PS50082">
    <property type="entry name" value="WD_REPEATS_2"/>
    <property type="match status" value="1"/>
</dbReference>
<comment type="subcellular location">
    <subcellularLocation>
        <location evidence="1">Cytoplasm</location>
    </subcellularLocation>
</comment>
<dbReference type="PANTHER" id="PTHR12442">
    <property type="entry name" value="DYNEIN INTERMEDIATE CHAIN"/>
    <property type="match status" value="1"/>
</dbReference>
<dbReference type="GO" id="GO:0045504">
    <property type="term" value="F:dynein heavy chain binding"/>
    <property type="evidence" value="ECO:0007669"/>
    <property type="project" value="TreeGrafter"/>
</dbReference>
<evidence type="ECO:0000256" key="4">
    <source>
        <dbReference type="ARBA" id="ARBA00022737"/>
    </source>
</evidence>
<evidence type="ECO:0000256" key="2">
    <source>
        <dbReference type="ARBA" id="ARBA00022490"/>
    </source>
</evidence>
<dbReference type="GO" id="GO:0005868">
    <property type="term" value="C:cytoplasmic dynein complex"/>
    <property type="evidence" value="ECO:0007669"/>
    <property type="project" value="TreeGrafter"/>
</dbReference>
<name>A0A1E4S5C2_CYBJN</name>
<dbReference type="GO" id="GO:0010970">
    <property type="term" value="P:transport along microtubule"/>
    <property type="evidence" value="ECO:0007669"/>
    <property type="project" value="TreeGrafter"/>
</dbReference>
<keyword evidence="7" id="KW-1185">Reference proteome</keyword>
<feature type="repeat" description="WD" evidence="5">
    <location>
        <begin position="94"/>
        <end position="136"/>
    </location>
</feature>
<keyword evidence="2" id="KW-0963">Cytoplasm</keyword>
<evidence type="ECO:0000313" key="6">
    <source>
        <dbReference type="EMBL" id="ODV74726.1"/>
    </source>
</evidence>
<evidence type="ECO:0000256" key="5">
    <source>
        <dbReference type="PROSITE-ProRule" id="PRU00221"/>
    </source>
</evidence>
<organism evidence="6 7">
    <name type="scientific">Cyberlindnera jadinii (strain ATCC 18201 / CBS 1600 / BCRC 20928 / JCM 3617 / NBRC 0987 / NRRL Y-1542)</name>
    <name type="common">Torula yeast</name>
    <name type="synonym">Candida utilis</name>
    <dbReference type="NCBI Taxonomy" id="983966"/>
    <lineage>
        <taxon>Eukaryota</taxon>
        <taxon>Fungi</taxon>
        <taxon>Dikarya</taxon>
        <taxon>Ascomycota</taxon>
        <taxon>Saccharomycotina</taxon>
        <taxon>Saccharomycetes</taxon>
        <taxon>Phaffomycetales</taxon>
        <taxon>Phaffomycetaceae</taxon>
        <taxon>Cyberlindnera</taxon>
    </lineage>
</organism>
<dbReference type="InterPro" id="IPR015943">
    <property type="entry name" value="WD40/YVTN_repeat-like_dom_sf"/>
</dbReference>
<dbReference type="PROSITE" id="PS50294">
    <property type="entry name" value="WD_REPEATS_REGION"/>
    <property type="match status" value="1"/>
</dbReference>
<dbReference type="GeneID" id="30988917"/>
<proteinExistence type="predicted"/>
<dbReference type="OrthoDB" id="366230at2759"/>
<keyword evidence="3 5" id="KW-0853">WD repeat</keyword>
<dbReference type="SMART" id="SM00320">
    <property type="entry name" value="WD40"/>
    <property type="match status" value="2"/>
</dbReference>
<keyword evidence="4" id="KW-0677">Repeat</keyword>
<dbReference type="InterPro" id="IPR001680">
    <property type="entry name" value="WD40_rpt"/>
</dbReference>
<dbReference type="STRING" id="983966.A0A1E4S5C2"/>
<gene>
    <name evidence="6" type="ORF">CYBJADRAFT_166514</name>
</gene>
<sequence>MDQVPDNNGLLITGSTDGKIIHWNPQILAKPAQQPIKLEMPKSSAIRYDELTPTCFTHLESEHGYLIVGSEDGNVYKMKRFDQKSKTDYIEKIFHGHMGPVTSIEPSPALSQLFVTSGMDWKVFLWDASQEEPLLEIYKTNAIMACLWRPSFPTQIGYIYEDVLEIVDLSIDTVTPICRISTEEPLTTFNFTKDGERVVLGGSKGGIYIYALDVPTKSDMAKFKKRFCPTGGI</sequence>
<protein>
    <submittedName>
        <fullName evidence="6">WD40 repeat-like protein</fullName>
    </submittedName>
</protein>
<dbReference type="Pfam" id="PF00400">
    <property type="entry name" value="WD40"/>
    <property type="match status" value="1"/>
</dbReference>
<dbReference type="PANTHER" id="PTHR12442:SF22">
    <property type="entry name" value="CYTOPLASMIC DYNEIN 1 INTERMEDIATE CHAIN-RELATED"/>
    <property type="match status" value="1"/>
</dbReference>